<dbReference type="EMBL" id="HG529638">
    <property type="protein sequence ID" value="CDI55163.1"/>
    <property type="molecule type" value="Genomic_DNA"/>
</dbReference>
<evidence type="ECO:0000256" key="1">
    <source>
        <dbReference type="SAM" id="MobiDB-lite"/>
    </source>
</evidence>
<dbReference type="AlphaFoldDB" id="A0A077R7K6"/>
<name>A0A077R7K6_9BASI</name>
<reference evidence="2" key="1">
    <citation type="journal article" date="2014" name="Genome Biol. Evol.">
        <title>Gene Loss Rather Than Gene Gain Is Associated with a Host Jump from Monocots to Dicots in the Smut Fungus Melanopsichium pennsylvanicum.</title>
        <authorList>
            <person name="Sharma R."/>
            <person name="Mishra B."/>
            <person name="Runge F."/>
            <person name="Thines M."/>
        </authorList>
    </citation>
    <scope>NUCLEOTIDE SEQUENCE</scope>
    <source>
        <strain evidence="2">4</strain>
    </source>
</reference>
<proteinExistence type="predicted"/>
<evidence type="ECO:0000313" key="2">
    <source>
        <dbReference type="EMBL" id="CDI55163.1"/>
    </source>
</evidence>
<feature type="compositionally biased region" description="Polar residues" evidence="1">
    <location>
        <begin position="99"/>
        <end position="111"/>
    </location>
</feature>
<sequence length="111" mass="11963">MSQSLTSAPRLSYASSPGGNAHGGAFSVKFVKVANEPLRVTPNHVPPPVASLALKILYSSVLTPFEEETQDSEVELLEEEQDLEAEEKSCQQAGKVGRETNSSRFEAITKS</sequence>
<accession>A0A077R7K6</accession>
<feature type="region of interest" description="Disordered" evidence="1">
    <location>
        <begin position="79"/>
        <end position="111"/>
    </location>
</feature>
<organism evidence="2">
    <name type="scientific">Melanopsichium pennsylvanicum 4</name>
    <dbReference type="NCBI Taxonomy" id="1398559"/>
    <lineage>
        <taxon>Eukaryota</taxon>
        <taxon>Fungi</taxon>
        <taxon>Dikarya</taxon>
        <taxon>Basidiomycota</taxon>
        <taxon>Ustilaginomycotina</taxon>
        <taxon>Ustilaginomycetes</taxon>
        <taxon>Ustilaginales</taxon>
        <taxon>Ustilaginaceae</taxon>
        <taxon>Melanopsichium</taxon>
    </lineage>
</organism>
<protein>
    <submittedName>
        <fullName evidence="2">Uncharacterized protein</fullName>
    </submittedName>
</protein>